<dbReference type="Pfam" id="PF00406">
    <property type="entry name" value="ADK"/>
    <property type="match status" value="2"/>
</dbReference>
<evidence type="ECO:0000256" key="5">
    <source>
        <dbReference type="SAM" id="Coils"/>
    </source>
</evidence>
<keyword evidence="3 4" id="KW-0418">Kinase</keyword>
<dbReference type="OrthoDB" id="439792at2759"/>
<comment type="caution">
    <text evidence="7">The sequence shown here is derived from an EMBL/GenBank/DDBJ whole genome shotgun (WGS) entry which is preliminary data.</text>
</comment>
<keyword evidence="8" id="KW-1185">Reference proteome</keyword>
<evidence type="ECO:0000256" key="4">
    <source>
        <dbReference type="RuleBase" id="RU003330"/>
    </source>
</evidence>
<reference evidence="7 8" key="1">
    <citation type="submission" date="2018-06" db="EMBL/GenBank/DDBJ databases">
        <title>Genome Sequence of the Brown Rot Fungal Pathogen Monilinia fructigena.</title>
        <authorList>
            <person name="Landi L."/>
            <person name="De Miccolis Angelini R.M."/>
            <person name="Pollastro S."/>
            <person name="Abate D."/>
            <person name="Faretra F."/>
            <person name="Romanazzi G."/>
        </authorList>
    </citation>
    <scope>NUCLEOTIDE SEQUENCE [LARGE SCALE GENOMIC DNA]</scope>
    <source>
        <strain evidence="7 8">Mfrg269</strain>
    </source>
</reference>
<keyword evidence="1 4" id="KW-0808">Transferase</keyword>
<accession>A0A395INX7</accession>
<protein>
    <recommendedName>
        <fullName evidence="6">Adenylate kinase active site lid domain-containing protein</fullName>
    </recommendedName>
</protein>
<keyword evidence="2" id="KW-0547">Nucleotide-binding</keyword>
<gene>
    <name evidence="7" type="ORF">DID88_009603</name>
</gene>
<dbReference type="CDD" id="cd01428">
    <property type="entry name" value="ADK"/>
    <property type="match status" value="1"/>
</dbReference>
<organism evidence="7 8">
    <name type="scientific">Monilinia fructigena</name>
    <dbReference type="NCBI Taxonomy" id="38457"/>
    <lineage>
        <taxon>Eukaryota</taxon>
        <taxon>Fungi</taxon>
        <taxon>Dikarya</taxon>
        <taxon>Ascomycota</taxon>
        <taxon>Pezizomycotina</taxon>
        <taxon>Leotiomycetes</taxon>
        <taxon>Helotiales</taxon>
        <taxon>Sclerotiniaceae</taxon>
        <taxon>Monilinia</taxon>
    </lineage>
</organism>
<dbReference type="Gene3D" id="3.40.50.300">
    <property type="entry name" value="P-loop containing nucleotide triphosphate hydrolases"/>
    <property type="match status" value="2"/>
</dbReference>
<evidence type="ECO:0000313" key="7">
    <source>
        <dbReference type="EMBL" id="RAL61564.1"/>
    </source>
</evidence>
<dbReference type="PANTHER" id="PTHR23359">
    <property type="entry name" value="NUCLEOTIDE KINASE"/>
    <property type="match status" value="1"/>
</dbReference>
<keyword evidence="5" id="KW-0175">Coiled coil</keyword>
<evidence type="ECO:0000259" key="6">
    <source>
        <dbReference type="Pfam" id="PF05191"/>
    </source>
</evidence>
<dbReference type="InterPro" id="IPR007862">
    <property type="entry name" value="Adenylate_kinase_lid-dom"/>
</dbReference>
<dbReference type="InterPro" id="IPR027417">
    <property type="entry name" value="P-loop_NTPase"/>
</dbReference>
<sequence>MAPIGDDASQTLHDLVNKLELRVKELEDKLAHAAGGPAPSTSESVRMILMGPPGAGKGTQAPKIKEKFSCCHLATGDMPNLRAIKSAREDSFLMVSHVQLCKQSAWMPCLLSANQKLQHAVELQIDDGLLVSRITGRLVHPASGRSYHRVFNPPKAEMKDDITGEPLVSRSDDNAEALKKRLVTYHAQTAPVVGYYQKTGIWSGIDASQEPGAVWKSLLGVFDKQKGPSGSLLSKITSRS</sequence>
<comment type="similarity">
    <text evidence="4">Belongs to the adenylate kinase family.</text>
</comment>
<feature type="coiled-coil region" evidence="5">
    <location>
        <begin position="9"/>
        <end position="36"/>
    </location>
</feature>
<dbReference type="GO" id="GO:0005524">
    <property type="term" value="F:ATP binding"/>
    <property type="evidence" value="ECO:0007669"/>
    <property type="project" value="InterPro"/>
</dbReference>
<proteinExistence type="inferred from homology"/>
<feature type="domain" description="Adenylate kinase active site lid" evidence="6">
    <location>
        <begin position="137"/>
        <end position="172"/>
    </location>
</feature>
<evidence type="ECO:0000256" key="1">
    <source>
        <dbReference type="ARBA" id="ARBA00022679"/>
    </source>
</evidence>
<dbReference type="SUPFAM" id="SSF52540">
    <property type="entry name" value="P-loop containing nucleoside triphosphate hydrolases"/>
    <property type="match status" value="1"/>
</dbReference>
<evidence type="ECO:0000256" key="2">
    <source>
        <dbReference type="ARBA" id="ARBA00022741"/>
    </source>
</evidence>
<dbReference type="PRINTS" id="PR00094">
    <property type="entry name" value="ADENYLTKNASE"/>
</dbReference>
<dbReference type="InterPro" id="IPR000850">
    <property type="entry name" value="Adenylat/UMP-CMP_kin"/>
</dbReference>
<evidence type="ECO:0000313" key="8">
    <source>
        <dbReference type="Proteomes" id="UP000249056"/>
    </source>
</evidence>
<dbReference type="AlphaFoldDB" id="A0A395INX7"/>
<name>A0A395INX7_9HELO</name>
<dbReference type="HAMAP" id="MF_00235">
    <property type="entry name" value="Adenylate_kinase_Adk"/>
    <property type="match status" value="1"/>
</dbReference>
<dbReference type="Pfam" id="PF05191">
    <property type="entry name" value="ADK_lid"/>
    <property type="match status" value="1"/>
</dbReference>
<evidence type="ECO:0000256" key="3">
    <source>
        <dbReference type="ARBA" id="ARBA00022777"/>
    </source>
</evidence>
<dbReference type="EMBL" id="QKRW01000030">
    <property type="protein sequence ID" value="RAL61564.1"/>
    <property type="molecule type" value="Genomic_DNA"/>
</dbReference>
<dbReference type="GO" id="GO:0004017">
    <property type="term" value="F:AMP kinase activity"/>
    <property type="evidence" value="ECO:0007669"/>
    <property type="project" value="InterPro"/>
</dbReference>
<dbReference type="Proteomes" id="UP000249056">
    <property type="component" value="Unassembled WGS sequence"/>
</dbReference>